<reference evidence="2" key="1">
    <citation type="submission" date="2020-09" db="EMBL/GenBank/DDBJ databases">
        <authorList>
            <person name="Yoon J.-W."/>
        </authorList>
    </citation>
    <scope>NUCLEOTIDE SEQUENCE</scope>
    <source>
        <strain evidence="2">KMU-158</strain>
    </source>
</reference>
<feature type="chain" id="PRO_5037762471" description="YtfJ family protein" evidence="1">
    <location>
        <begin position="23"/>
        <end position="193"/>
    </location>
</feature>
<dbReference type="RefSeq" id="WP_190763435.1">
    <property type="nucleotide sequence ID" value="NZ_JACXLD010000002.1"/>
</dbReference>
<accession>A0A927GVL6</accession>
<gene>
    <name evidence="2" type="ORF">IB286_05860</name>
</gene>
<name>A0A927GVL6_9GAMM</name>
<dbReference type="Proteomes" id="UP000610558">
    <property type="component" value="Unassembled WGS sequence"/>
</dbReference>
<dbReference type="Pfam" id="PF09695">
    <property type="entry name" value="YtfJ_HI0045"/>
    <property type="match status" value="1"/>
</dbReference>
<dbReference type="InterPro" id="IPR006513">
    <property type="entry name" value="YtfJ_HI0045"/>
</dbReference>
<feature type="signal peptide" evidence="1">
    <location>
        <begin position="1"/>
        <end position="22"/>
    </location>
</feature>
<dbReference type="AlphaFoldDB" id="A0A927GVL6"/>
<organism evidence="2 3">
    <name type="scientific">Spongiibacter pelagi</name>
    <dbReference type="NCBI Taxonomy" id="2760804"/>
    <lineage>
        <taxon>Bacteria</taxon>
        <taxon>Pseudomonadati</taxon>
        <taxon>Pseudomonadota</taxon>
        <taxon>Gammaproteobacteria</taxon>
        <taxon>Cellvibrionales</taxon>
        <taxon>Spongiibacteraceae</taxon>
        <taxon>Spongiibacter</taxon>
    </lineage>
</organism>
<keyword evidence="1" id="KW-0732">Signal</keyword>
<sequence>MKQLQKFFLIASLGFSSLSVLALEQGQKLPELAVDNKGEFVLNGDKVDYRPWNSNQITTGRPALVFHLPPRLSTESMINPLRDRLEAENYAEGAFQSVTVINLKEAMWGTSGMILSRLSEDKTKHPSATFVIDDQNRGVKAWDVGARDVVVALVNTEGTITHLHTGELSADDVNTIMSLLNEQIAKADQLAAN</sequence>
<evidence type="ECO:0000313" key="3">
    <source>
        <dbReference type="Proteomes" id="UP000610558"/>
    </source>
</evidence>
<evidence type="ECO:0000256" key="1">
    <source>
        <dbReference type="SAM" id="SignalP"/>
    </source>
</evidence>
<evidence type="ECO:0000313" key="2">
    <source>
        <dbReference type="EMBL" id="MBD2858530.1"/>
    </source>
</evidence>
<evidence type="ECO:0008006" key="4">
    <source>
        <dbReference type="Google" id="ProtNLM"/>
    </source>
</evidence>
<proteinExistence type="predicted"/>
<protein>
    <recommendedName>
        <fullName evidence="4">YtfJ family protein</fullName>
    </recommendedName>
</protein>
<keyword evidence="3" id="KW-1185">Reference proteome</keyword>
<comment type="caution">
    <text evidence="2">The sequence shown here is derived from an EMBL/GenBank/DDBJ whole genome shotgun (WGS) entry which is preliminary data.</text>
</comment>
<dbReference type="EMBL" id="JACXLD010000002">
    <property type="protein sequence ID" value="MBD2858530.1"/>
    <property type="molecule type" value="Genomic_DNA"/>
</dbReference>